<dbReference type="Pfam" id="PF18369">
    <property type="entry name" value="PKS_DE"/>
    <property type="match status" value="1"/>
</dbReference>
<dbReference type="SUPFAM" id="SSF51735">
    <property type="entry name" value="NAD(P)-binding Rossmann-fold domains"/>
    <property type="match status" value="6"/>
</dbReference>
<dbReference type="PROSITE" id="PS52004">
    <property type="entry name" value="KS3_2"/>
    <property type="match status" value="2"/>
</dbReference>
<keyword evidence="2" id="KW-0596">Phosphopantetheine</keyword>
<evidence type="ECO:0000256" key="2">
    <source>
        <dbReference type="ARBA" id="ARBA00022450"/>
    </source>
</evidence>
<dbReference type="SMART" id="SM00823">
    <property type="entry name" value="PKS_PP"/>
    <property type="match status" value="3"/>
</dbReference>
<dbReference type="InterPro" id="IPR013968">
    <property type="entry name" value="PKS_KR"/>
</dbReference>
<dbReference type="InterPro" id="IPR006162">
    <property type="entry name" value="Ppantetheine_attach_site"/>
</dbReference>
<dbReference type="InterPro" id="IPR036736">
    <property type="entry name" value="ACP-like_sf"/>
</dbReference>
<keyword evidence="5" id="KW-0045">Antibiotic biosynthesis</keyword>
<proteinExistence type="predicted"/>
<feature type="region of interest" description="N-terminal hotdog fold" evidence="8">
    <location>
        <begin position="1726"/>
        <end position="1848"/>
    </location>
</feature>
<dbReference type="InterPro" id="IPR057326">
    <property type="entry name" value="KR_dom"/>
</dbReference>
<feature type="active site" description="Proton acceptor; for dehydratase activity" evidence="8">
    <location>
        <position position="76"/>
    </location>
</feature>
<dbReference type="Gene3D" id="3.10.129.110">
    <property type="entry name" value="Polyketide synthase dehydratase"/>
    <property type="match status" value="2"/>
</dbReference>
<dbReference type="HOGENOM" id="CLU_223655_0_0_11"/>
<dbReference type="Proteomes" id="UP000029095">
    <property type="component" value="Unassembled WGS sequence"/>
</dbReference>
<dbReference type="InterPro" id="IPR020841">
    <property type="entry name" value="PKS_Beta-ketoAc_synthase_dom"/>
</dbReference>
<dbReference type="InterPro" id="IPR014043">
    <property type="entry name" value="Acyl_transferase_dom"/>
</dbReference>
<dbReference type="Gene3D" id="3.40.50.720">
    <property type="entry name" value="NAD(P)-binding Rossmann-like Domain"/>
    <property type="match status" value="3"/>
</dbReference>
<sequence length="4115" mass="427774">AFFAGTVARRVDLPTYVFQHERYWPERTGATGDVSGAGLASVEHPLLGAAVALAGGEATVLTGRLSVRSVPWLADHAVHGRVLFPGTGFVELALRAGDEVGLDRIDELTLAVPLVLPETGAVHIQVRVDGTAFGVFSRPEHTDGPWTQHAFGVLADSGTASKGSSEAATADFPAWPPAGAEAIALDGFYERLVGLGFGYGPTFRGLTAAWRRGGEVYAEVALPGDAADQSAAYGLHPALLDAVLHATSLTGDADRSVLPFAWEGVTLHASAAAALRVVLTGDSADGVTITAADTVGHVVATVDSLVFREVTADQVGPSTDALYRIDWSAPVRTGDEQVTAVVLGDDPRGVADRLRSAGVTVSAAVDLASLGVTPDAPDVPDAVVVPLAADGDVLDRTHDLADRALSLLQDWLASDAPDRTRLVFVVDGADLATAALRGLVRSAQTEHPGRFVLVDADHGPLPLGAVLGAGEPQMRVRDGEVRAARLARLTAPAASTDWDTDGTVLITGGTGGLGAALARHLVAERGVRHLLLLSRRGPDAEGAAELVAELTDAGATATVLACDVTDREALAAALATVAAEHPLRAVVHAAGVLDDGVIDSLTPERLATVLRVKADAAWHLHELTADLDAFVLFSSVAGLLGAAGQGNYAAGNAFLDALAAHRRAHGLPGLSLAWGAWAPETGMTAGLTDADRARLAREGVPPLAIEQGMALFDAALSVTDEAVVSPVLLDLAALRTRGEVPALLRGLVRTRGRRIAAHGGETADGLSRRLAALPEADRTEVVLDLVRGRVAAVLGYDASASVDPARSFQELGLDSLTAVELRNGLATVTGLRLPATVVFDYPTSAGLAAYLVGELLGIEPADTSVPVGALPPVSDDPVVIVGMACRYPGGVRSPEDLWRLVTDEVDAVSAFPDNRGWDLDGLYDPDPDHLGTSYAREAGFLHDAGEFDAEFFGMSPREALATDAQQRLLLETSWEALERAGLDPVSLRGSRTGVFAGVMYSDYSELLNTPEFEGYRGNGSAPSVASGRVAYTFGFEGPAVSVDTACSSSLVALHWAAQALRSGDCDLALAGGVTVLSTPNLFVDFSRQRGMSADGRCRSYADSADGVGWAEGVGMLVVERLSDAVRNGHEILAVVRGSAVNQDGASNGLTAPNGPSQQRVIRQALASAGLSSADVDVVEGHGTGTSLGDPIEAQALLATYGQDRETPLLLGSVKSNIGHTQAAAGVAGVIKMVAALRHGVAPRTLHVDQPSSHVDWEAGDVELVTETTAWPAVERPRRAAVSSFGISGTNAHTILEQAPATVAAEPEPSEAVVPWLVSGRSEAAVRDQVAQLAEVTERPVDVAYSLTRRSRFEHRAVLVGRTREDLRSIVTQAVAGDGRLGVVFTGQGSQRLGMGRELYARFPVFAEAFDAVIAELGADVREVMWGEDPDALNRTGWSQPALFALEVGLYRLVESWGVRPEVVAGHSLGEIVAAHVAGVLSLGDACRLVCARARLMDALPTGGAMLAVSAAEADVVAVLPEGACVAAVNGPSSVVVAGVEDAVGSVAGQAAERGWKHKRLSVSHAFHSPLMDPMLEEFAAAIADVEFHEPVIRLMSGDPTSPEYWVRHVREAVRFADAVRAMVDSGVSTFLELGPDGTLSAMVQESAEVTTVPTLRRGRDEETAAVTALAVLHAHGVTVDWEAFFAGTVARRVDLPTYAFQHTYYWPETYGSAGDVSGAGLESVEHPLLGAAVELPDGGGVILTGRLSLRTHPWLADHVVDGRVLFPGTGFVELALRAGDETGLQQIEELTLAVPLVLPETGAVAVQVRGSAPDANGRAELDIYSRDRDGEEWIRHATGVLTAAAVEPAWDAAHWPPAGAVALDLAGFYDGTGYGPTFQGVTAAWRVGDDVFAEVTLPERVRDVAAFGIHPALLDAVLHGAAFLEGAEPGTLLPYAWTGVGLHASGAATVRVRLSGSASAGIGIAVADGTGGPVATVGTLHLRAPERLDRVDSLYRVEWSVPVPSVDAGGVRFVELVGGEDVVASAHALAARALEVVQGPDARVVFVTRGVVSGADPAAAVVWGLVRSAQTEFPGRFHLVDVEGGGAPVVTDEPQVVVRGGAAFGARLVRAQAEAVTPRAWDGDGTVVVTGGVGGLGALVARHVVAAHGVRRLLLLGRRGPAAEGAAELVAELAGLGAAAEVVACDVADRAALAAVLAGRSVSGVVHAAGVLDDGVLESMTPERLERVLRPKVDAAWHLHELVGDVDRFVMFSSVAGVLGAAGQANYAAGNAFLDALAVHRRARGWPGVSLAWGPWEPGAGMTGELAGADLARMRRAGVLPLTAAEGLALFDAADEAAMVPVRLDLPGLRAAGGTPALLHHLVRTRTRTGSRRGVARTGEATDLAHRLVGLPAEARTDLVLDLVSGRVATVLGHADGSLVDPQRSFQELGLDSLTAVELRNGLSAATGLRLPATLVFDHPTSATLARYLLDELLGTAEDTSVPVGALPPVSDDPVVIVGMACRYPGGVRSPEDLWRLVTGGVDAIGDFPDDRGWDLDALYHPDAAHAGTSYTRSGGFLRDAGEFDAEFFGMGPREALATDAQQRLLLETSWEALERAGLDPVSLRGSRTGVFAGVMYGDYSDLLTGPEFEGFRGNGSSASVASGRVAYSLGLEGPAVTVDTACSSSLVALHWAAQALRSGDCDLALAGGVTVLSTPELFVEFSRQRGMSADGRCKAFSDSADGVGWAEGVGMLVVERLSDAVRNGHDILAVVRGSAVNQDGASNGLTAPNGPSQQRVIRQALAGAGLSPLDVDVVEGHGTGTTLGDPIEAQALLATYGRDRDTPLLLGSVKSNIGHTQAAAGVAGVIKTVMAMRNGLVPRTLHVDRPSSHVDWTAGDVDLVTENTVWPAVERPRRAAVSSFGISGTNAHTILEQHIVSPVEPEPADVVVPWVVSGKTAAALKEQVARLDDSQGRPLDIGFSLATTRSAFEHRAVLVGRTKDELLAGVTEAVAGDGRLGVVFTGQGSQRLGMGRELYARFPVFAEAFDAVIAELGVDVREVMWGEDPDALNRTGWSQPALFALEVGLYRLVESWGVRPEVVAGHSLGEIVAAHVAGVLSLGDACRLVCARARLMDALPTGGAMLAVSAAEADVVAVLPEGACVAAVNGPSSVVVAGVEDAVGSVAGQAAERGWKHKRLSVSHAFHSPLMDPMLEEFAAAIADVEFHEPVIRLMSGDPTSPEYWVRHVREAVRFADAVRAMVDSGVSTFLELGPDGTLSAMIQETAAVTTFPVLRKDRPEEESAVTALGALHTAGVTVDWAVFFGRLHAARVDLPTYAFQHQNYWPEQADGEPVATDPVDAEFWDAIESEDLDSLAAGLGLTGEELSGVVPALAAWRRRRRAERDLDAVRYRETWVPLTGAVTGTPRGTWLVIVPEGADETWASRVAGAAGPGAIHVNVPVTADADALAARLSIAEGAGFAGVLSLLAEDPAGPVATATLIRALTGLGITAPVWAVTRGAVAAVDGDAVEHPERAAVWGLGRVAALEHPDGWGGVIDLPAEPDDAALTRLAAVLAHPGGEEEVAIRNGGVALGRRMTPAPAGDAPEWTPTGTVLITGGTGALGARVARRLADRGVARLVLVSRRGDTAPGAIALRDELTAAGVEVDLVAADTADHDAMAAVLAAIPADQPLTGVVHAAGVLADGVLSGLSGEQFETVFRAKVDSALVLDELTRDRALSVFALFSSAAGSVGNPGQANYAAANAVLDAIAQRRRALGLPGTSLAWGAWAGDGMGGGATGVGSAALDPHLALTVLGQAVTAPEPTLTVLDMRHPDVVATLLTPRPHRPLLSALPEARRFAETSAAPASGLAAELRALDEEQRLARVAGVVRGAVAAVLHRLPGDITRRAGVLPLTAAEGLALFDAADEAAMVPVRLDLPGLRAAGGTPALLHHLVRTPVRRATATAPAGGGIVAALAAAAPADRPELVLELIRGHAAAVLGHGDAAELSPHRRFQDLGFDSLIAVEFRNRIGEAIGQRLPAALLFDYPTPAELVDHLLPKLVADEPTGPAALLADLERLERALDEITVDDERLHRQIAGRLDVLRSKWTADQQEEDGFDVESATDDDMFRMLDDELGLN</sequence>
<gene>
    <name evidence="12" type="ORF">FM21_35270</name>
</gene>
<dbReference type="InterPro" id="IPR020806">
    <property type="entry name" value="PKS_PP-bd"/>
</dbReference>
<dbReference type="GO" id="GO:0031177">
    <property type="term" value="F:phosphopantetheine binding"/>
    <property type="evidence" value="ECO:0007669"/>
    <property type="project" value="InterPro"/>
</dbReference>
<feature type="domain" description="Carrier" evidence="9">
    <location>
        <begin position="2398"/>
        <end position="2473"/>
    </location>
</feature>
<dbReference type="FunFam" id="3.40.47.10:FF:000019">
    <property type="entry name" value="Polyketide synthase type I"/>
    <property type="match status" value="2"/>
</dbReference>
<dbReference type="GO" id="GO:0033068">
    <property type="term" value="P:macrolide biosynthetic process"/>
    <property type="evidence" value="ECO:0007669"/>
    <property type="project" value="UniProtKB-ARBA"/>
</dbReference>
<dbReference type="InterPro" id="IPR020807">
    <property type="entry name" value="PKS_DH"/>
</dbReference>
<evidence type="ECO:0000256" key="7">
    <source>
        <dbReference type="ARBA" id="ARBA00023315"/>
    </source>
</evidence>
<keyword evidence="3" id="KW-0597">Phosphoprotein</keyword>
<feature type="domain" description="Ketosynthase family 3 (KS3)" evidence="10">
    <location>
        <begin position="2492"/>
        <end position="2914"/>
    </location>
</feature>
<dbReference type="Pfam" id="PF00698">
    <property type="entry name" value="Acyl_transf_1"/>
    <property type="match status" value="2"/>
</dbReference>
<feature type="domain" description="Ketosynthase family 3 (KS3)" evidence="10">
    <location>
        <begin position="875"/>
        <end position="1297"/>
    </location>
</feature>
<evidence type="ECO:0000259" key="11">
    <source>
        <dbReference type="PROSITE" id="PS52019"/>
    </source>
</evidence>
<dbReference type="Gene3D" id="6.10.140.1830">
    <property type="match status" value="1"/>
</dbReference>
<feature type="active site" description="Proton acceptor; for dehydratase activity" evidence="8">
    <location>
        <position position="1758"/>
    </location>
</feature>
<dbReference type="EMBL" id="JNFQ01000008">
    <property type="protein sequence ID" value="KFG71238.1"/>
    <property type="molecule type" value="Genomic_DNA"/>
</dbReference>
<evidence type="ECO:0000256" key="8">
    <source>
        <dbReference type="PROSITE-ProRule" id="PRU01363"/>
    </source>
</evidence>
<evidence type="ECO:0000256" key="6">
    <source>
        <dbReference type="ARBA" id="ARBA00023268"/>
    </source>
</evidence>
<dbReference type="InterPro" id="IPR016039">
    <property type="entry name" value="Thiolase-like"/>
</dbReference>
<evidence type="ECO:0000256" key="4">
    <source>
        <dbReference type="ARBA" id="ARBA00022679"/>
    </source>
</evidence>
<dbReference type="SMART" id="SM01294">
    <property type="entry name" value="PKS_PP_betabranch"/>
    <property type="match status" value="3"/>
</dbReference>
<dbReference type="Gene3D" id="3.30.70.3290">
    <property type="match status" value="2"/>
</dbReference>
<dbReference type="Pfam" id="PF00109">
    <property type="entry name" value="ketoacyl-synt"/>
    <property type="match status" value="2"/>
</dbReference>
<dbReference type="PROSITE" id="PS50075">
    <property type="entry name" value="CARRIER"/>
    <property type="match status" value="3"/>
</dbReference>
<feature type="region of interest" description="C-terminal hotdog fold" evidence="8">
    <location>
        <begin position="180"/>
        <end position="316"/>
    </location>
</feature>
<dbReference type="InterPro" id="IPR042104">
    <property type="entry name" value="PKS_dehydratase_sf"/>
</dbReference>
<dbReference type="Pfam" id="PF16197">
    <property type="entry name" value="KAsynt_C_assoc"/>
    <property type="match status" value="2"/>
</dbReference>
<dbReference type="SUPFAM" id="SSF55048">
    <property type="entry name" value="Probable ACP-binding domain of malonyl-CoA ACP transacylase"/>
    <property type="match status" value="2"/>
</dbReference>
<dbReference type="InterPro" id="IPR014030">
    <property type="entry name" value="Ketoacyl_synth_N"/>
</dbReference>
<feature type="domain" description="Carrier" evidence="9">
    <location>
        <begin position="780"/>
        <end position="855"/>
    </location>
</feature>
<dbReference type="Gene3D" id="3.40.366.10">
    <property type="entry name" value="Malonyl-Coenzyme A Acyl Carrier Protein, domain 2"/>
    <property type="match status" value="2"/>
</dbReference>
<dbReference type="STRING" id="1915400.FM21_35270"/>
<dbReference type="FunFam" id="1.10.1200.10:FF:000007">
    <property type="entry name" value="Probable polyketide synthase pks17"/>
    <property type="match status" value="2"/>
</dbReference>
<dbReference type="InterPro" id="IPR041618">
    <property type="entry name" value="PKS_DE"/>
</dbReference>
<dbReference type="SUPFAM" id="SSF52151">
    <property type="entry name" value="FabD/lysophospholipase-like"/>
    <property type="match status" value="2"/>
</dbReference>
<protein>
    <recommendedName>
        <fullName evidence="14">Polyketide synthase</fullName>
    </recommendedName>
</protein>
<comment type="caution">
    <text evidence="12">The sequence shown here is derived from an EMBL/GenBank/DDBJ whole genome shotgun (WGS) entry which is preliminary data.</text>
</comment>
<dbReference type="SMART" id="SM00827">
    <property type="entry name" value="PKS_AT"/>
    <property type="match status" value="2"/>
</dbReference>
<dbReference type="InterPro" id="IPR032821">
    <property type="entry name" value="PKS_assoc"/>
</dbReference>
<evidence type="ECO:0000256" key="3">
    <source>
        <dbReference type="ARBA" id="ARBA00022553"/>
    </source>
</evidence>
<dbReference type="InterPro" id="IPR036291">
    <property type="entry name" value="NAD(P)-bd_dom_sf"/>
</dbReference>
<organism evidence="12 13">
    <name type="scientific">Streptomyces mutabilis</name>
    <dbReference type="NCBI Taxonomy" id="67332"/>
    <lineage>
        <taxon>Bacteria</taxon>
        <taxon>Bacillati</taxon>
        <taxon>Actinomycetota</taxon>
        <taxon>Actinomycetes</taxon>
        <taxon>Kitasatosporales</taxon>
        <taxon>Streptomycetaceae</taxon>
        <taxon>Streptomyces</taxon>
    </lineage>
</organism>
<dbReference type="PROSITE" id="PS00012">
    <property type="entry name" value="PHOSPHOPANTETHEINE"/>
    <property type="match status" value="2"/>
</dbReference>
<dbReference type="Gene3D" id="1.10.1200.10">
    <property type="entry name" value="ACP-like"/>
    <property type="match status" value="3"/>
</dbReference>
<dbReference type="InterPro" id="IPR049552">
    <property type="entry name" value="PKS_DH_N"/>
</dbReference>
<evidence type="ECO:0000259" key="10">
    <source>
        <dbReference type="PROSITE" id="PS52004"/>
    </source>
</evidence>
<keyword evidence="13" id="KW-1185">Reference proteome</keyword>
<dbReference type="CDD" id="cd00833">
    <property type="entry name" value="PKS"/>
    <property type="match status" value="2"/>
</dbReference>
<dbReference type="SMART" id="SM00825">
    <property type="entry name" value="PKS_KS"/>
    <property type="match status" value="2"/>
</dbReference>
<feature type="region of interest" description="N-terminal hotdog fold" evidence="8">
    <location>
        <begin position="44"/>
        <end position="161"/>
    </location>
</feature>
<feature type="domain" description="PKS/mFAS DH" evidence="11">
    <location>
        <begin position="44"/>
        <end position="316"/>
    </location>
</feature>
<dbReference type="InterPro" id="IPR016036">
    <property type="entry name" value="Malonyl_transacylase_ACP-bd"/>
</dbReference>
<evidence type="ECO:0000313" key="13">
    <source>
        <dbReference type="Proteomes" id="UP000029095"/>
    </source>
</evidence>
<dbReference type="PROSITE" id="PS00606">
    <property type="entry name" value="KS3_1"/>
    <property type="match status" value="2"/>
</dbReference>
<evidence type="ECO:0000256" key="5">
    <source>
        <dbReference type="ARBA" id="ARBA00023194"/>
    </source>
</evidence>
<dbReference type="SMART" id="SM00826">
    <property type="entry name" value="PKS_DH"/>
    <property type="match status" value="2"/>
</dbReference>
<dbReference type="PANTHER" id="PTHR43775">
    <property type="entry name" value="FATTY ACID SYNTHASE"/>
    <property type="match status" value="1"/>
</dbReference>
<dbReference type="Pfam" id="PF00550">
    <property type="entry name" value="PP-binding"/>
    <property type="match status" value="3"/>
</dbReference>
<feature type="active site" description="Proton donor; for dehydratase activity" evidence="8">
    <location>
        <position position="1915"/>
    </location>
</feature>
<dbReference type="CDD" id="cd08952">
    <property type="entry name" value="KR_1_SDR_x"/>
    <property type="match status" value="1"/>
</dbReference>
<feature type="non-terminal residue" evidence="12">
    <location>
        <position position="1"/>
    </location>
</feature>
<dbReference type="CDD" id="cd08956">
    <property type="entry name" value="KR_3_FAS_SDR_x"/>
    <property type="match status" value="2"/>
</dbReference>
<feature type="region of interest" description="C-terminal hotdog fold" evidence="8">
    <location>
        <begin position="1860"/>
        <end position="1991"/>
    </location>
</feature>
<dbReference type="InterPro" id="IPR050091">
    <property type="entry name" value="PKS_NRPS_Biosynth_Enz"/>
</dbReference>
<dbReference type="InterPro" id="IPR001227">
    <property type="entry name" value="Ac_transferase_dom_sf"/>
</dbReference>
<evidence type="ECO:0000259" key="9">
    <source>
        <dbReference type="PROSITE" id="PS50075"/>
    </source>
</evidence>
<feature type="domain" description="Carrier" evidence="9">
    <location>
        <begin position="3962"/>
        <end position="4037"/>
    </location>
</feature>
<dbReference type="Pfam" id="PF02801">
    <property type="entry name" value="Ketoacyl-synt_C"/>
    <property type="match status" value="2"/>
</dbReference>
<dbReference type="GO" id="GO:0006633">
    <property type="term" value="P:fatty acid biosynthetic process"/>
    <property type="evidence" value="ECO:0007669"/>
    <property type="project" value="InterPro"/>
</dbReference>
<dbReference type="SMART" id="SM00822">
    <property type="entry name" value="PKS_KR"/>
    <property type="match status" value="3"/>
</dbReference>
<name>A0A086MQS0_9ACTN</name>
<reference evidence="12 13" key="1">
    <citation type="submission" date="2014-05" db="EMBL/GenBank/DDBJ databases">
        <title>Complete genome sequence of the Streptomyces mutabilis TRM45540.</title>
        <authorList>
            <person name="Luo X."/>
            <person name="Zhang L."/>
        </authorList>
    </citation>
    <scope>NUCLEOTIDE SEQUENCE [LARGE SCALE GENOMIC DNA]</scope>
    <source>
        <strain evidence="12 13">TRM45540</strain>
    </source>
</reference>
<dbReference type="Pfam" id="PF14765">
    <property type="entry name" value="PS-DH"/>
    <property type="match status" value="2"/>
</dbReference>
<dbReference type="GO" id="GO:0004312">
    <property type="term" value="F:fatty acid synthase activity"/>
    <property type="evidence" value="ECO:0007669"/>
    <property type="project" value="TreeGrafter"/>
</dbReference>
<feature type="domain" description="PKS/mFAS DH" evidence="11">
    <location>
        <begin position="1726"/>
        <end position="1991"/>
    </location>
</feature>
<dbReference type="InterPro" id="IPR014031">
    <property type="entry name" value="Ketoacyl_synth_C"/>
</dbReference>
<dbReference type="PANTHER" id="PTHR43775:SF51">
    <property type="entry name" value="INACTIVE PHENOLPHTHIOCEROL SYNTHESIS POLYKETIDE SYNTHASE TYPE I PKS1-RELATED"/>
    <property type="match status" value="1"/>
</dbReference>
<comment type="pathway">
    <text evidence="1">Antibiotic biosynthesis.</text>
</comment>
<evidence type="ECO:0008006" key="14">
    <source>
        <dbReference type="Google" id="ProtNLM"/>
    </source>
</evidence>
<dbReference type="Pfam" id="PF21089">
    <property type="entry name" value="PKS_DH_N"/>
    <property type="match status" value="2"/>
</dbReference>
<dbReference type="InterPro" id="IPR009081">
    <property type="entry name" value="PP-bd_ACP"/>
</dbReference>
<dbReference type="SUPFAM" id="SSF47336">
    <property type="entry name" value="ACP-like"/>
    <property type="match status" value="3"/>
</dbReference>
<dbReference type="PROSITE" id="PS52019">
    <property type="entry name" value="PKS_MFAS_DH"/>
    <property type="match status" value="2"/>
</dbReference>
<dbReference type="NCBIfam" id="NF045894">
    <property type="entry name" value="PKS_plus_SDR"/>
    <property type="match status" value="1"/>
</dbReference>
<evidence type="ECO:0000256" key="1">
    <source>
        <dbReference type="ARBA" id="ARBA00004792"/>
    </source>
</evidence>
<keyword evidence="6" id="KW-0511">Multifunctional enzyme</keyword>
<dbReference type="InterPro" id="IPR018201">
    <property type="entry name" value="Ketoacyl_synth_AS"/>
</dbReference>
<keyword evidence="4" id="KW-0808">Transferase</keyword>
<dbReference type="GO" id="GO:0004315">
    <property type="term" value="F:3-oxoacyl-[acyl-carrier-protein] synthase activity"/>
    <property type="evidence" value="ECO:0007669"/>
    <property type="project" value="InterPro"/>
</dbReference>
<dbReference type="Pfam" id="PF08659">
    <property type="entry name" value="KR"/>
    <property type="match status" value="3"/>
</dbReference>
<dbReference type="Pfam" id="PF22953">
    <property type="entry name" value="SpnB_Rossmann"/>
    <property type="match status" value="1"/>
</dbReference>
<feature type="active site" description="Proton donor; for dehydratase activity" evidence="8">
    <location>
        <position position="241"/>
    </location>
</feature>
<dbReference type="InterPro" id="IPR049551">
    <property type="entry name" value="PKS_DH_C"/>
</dbReference>
<dbReference type="InterPro" id="IPR016035">
    <property type="entry name" value="Acyl_Trfase/lysoPLipase"/>
</dbReference>
<dbReference type="Gene3D" id="3.40.47.10">
    <property type="match status" value="2"/>
</dbReference>
<accession>A0A086MQS0</accession>
<dbReference type="InterPro" id="IPR055123">
    <property type="entry name" value="SpnB-like_Rossmann"/>
</dbReference>
<dbReference type="InterPro" id="IPR049900">
    <property type="entry name" value="PKS_mFAS_DH"/>
</dbReference>
<keyword evidence="7" id="KW-0012">Acyltransferase</keyword>
<dbReference type="SUPFAM" id="SSF53901">
    <property type="entry name" value="Thiolase-like"/>
    <property type="match status" value="2"/>
</dbReference>
<evidence type="ECO:0000313" key="12">
    <source>
        <dbReference type="EMBL" id="KFG71238.1"/>
    </source>
</evidence>